<dbReference type="HOGENOM" id="CLU_1442615_0_0_1"/>
<dbReference type="AlphaFoldDB" id="T1GRP8"/>
<reference evidence="3" key="2">
    <citation type="submission" date="2015-06" db="UniProtKB">
        <authorList>
            <consortium name="EnsemblMetazoa"/>
        </authorList>
    </citation>
    <scope>IDENTIFICATION</scope>
</reference>
<accession>T1GRP8</accession>
<evidence type="ECO:0000256" key="1">
    <source>
        <dbReference type="SAM" id="MobiDB-lite"/>
    </source>
</evidence>
<protein>
    <recommendedName>
        <fullName evidence="5">DUF4794 domain-containing protein</fullName>
    </recommendedName>
</protein>
<evidence type="ECO:0000313" key="4">
    <source>
        <dbReference type="Proteomes" id="UP000015102"/>
    </source>
</evidence>
<name>T1GRP8_MEGSC</name>
<feature type="chain" id="PRO_5004588462" description="DUF4794 domain-containing protein" evidence="2">
    <location>
        <begin position="17"/>
        <end position="188"/>
    </location>
</feature>
<dbReference type="EnsemblMetazoa" id="MESCA006336-RA">
    <property type="protein sequence ID" value="MESCA006336-PA"/>
    <property type="gene ID" value="MESCA006336"/>
</dbReference>
<keyword evidence="2" id="KW-0732">Signal</keyword>
<reference evidence="4" key="1">
    <citation type="submission" date="2013-02" db="EMBL/GenBank/DDBJ databases">
        <authorList>
            <person name="Hughes D."/>
        </authorList>
    </citation>
    <scope>NUCLEOTIDE SEQUENCE</scope>
    <source>
        <strain>Durham</strain>
        <strain evidence="4">NC isolate 2 -- Noor lab</strain>
    </source>
</reference>
<evidence type="ECO:0000256" key="2">
    <source>
        <dbReference type="SAM" id="SignalP"/>
    </source>
</evidence>
<keyword evidence="4" id="KW-1185">Reference proteome</keyword>
<feature type="signal peptide" evidence="2">
    <location>
        <begin position="1"/>
        <end position="16"/>
    </location>
</feature>
<dbReference type="Proteomes" id="UP000015102">
    <property type="component" value="Unassembled WGS sequence"/>
</dbReference>
<organism evidence="3 4">
    <name type="scientific">Megaselia scalaris</name>
    <name type="common">Humpbacked fly</name>
    <name type="synonym">Phora scalaris</name>
    <dbReference type="NCBI Taxonomy" id="36166"/>
    <lineage>
        <taxon>Eukaryota</taxon>
        <taxon>Metazoa</taxon>
        <taxon>Ecdysozoa</taxon>
        <taxon>Arthropoda</taxon>
        <taxon>Hexapoda</taxon>
        <taxon>Insecta</taxon>
        <taxon>Pterygota</taxon>
        <taxon>Neoptera</taxon>
        <taxon>Endopterygota</taxon>
        <taxon>Diptera</taxon>
        <taxon>Brachycera</taxon>
        <taxon>Muscomorpha</taxon>
        <taxon>Platypezoidea</taxon>
        <taxon>Phoridae</taxon>
        <taxon>Megaseliini</taxon>
        <taxon>Megaselia</taxon>
    </lineage>
</organism>
<evidence type="ECO:0008006" key="5">
    <source>
        <dbReference type="Google" id="ProtNLM"/>
    </source>
</evidence>
<feature type="region of interest" description="Disordered" evidence="1">
    <location>
        <begin position="121"/>
        <end position="157"/>
    </location>
</feature>
<dbReference type="EMBL" id="CAQQ02032996">
    <property type="status" value="NOT_ANNOTATED_CDS"/>
    <property type="molecule type" value="Genomic_DNA"/>
</dbReference>
<evidence type="ECO:0000313" key="3">
    <source>
        <dbReference type="EnsemblMetazoa" id="MESCA006336-PA"/>
    </source>
</evidence>
<sequence>MNILVLTLCMGVIVKADLSGYDYHPGYPAFEEYPQMEHLDISEEEKVPLAPIEDIIETTPGSIEITTIDEHIGVTEDEHIGVTEDEHIGVTEDEHIGVTEADKDIKSTTLEDGHIAVTEAVPPEKEGQSKVLHEDEKDSHRHIDTSESPEDKSRVLDNILEKEKVDKKKISDNEILKEDDSPKTKRPE</sequence>
<proteinExistence type="predicted"/>
<feature type="compositionally biased region" description="Basic and acidic residues" evidence="1">
    <location>
        <begin position="122"/>
        <end position="157"/>
    </location>
</feature>